<dbReference type="InterPro" id="IPR058248">
    <property type="entry name" value="Lxx211020-like"/>
</dbReference>
<dbReference type="Pfam" id="PF04314">
    <property type="entry name" value="PCuAC"/>
    <property type="match status" value="1"/>
</dbReference>
<dbReference type="InterPro" id="IPR007410">
    <property type="entry name" value="LpqE-like"/>
</dbReference>
<dbReference type="PANTHER" id="PTHR36302:SF1">
    <property type="entry name" value="COPPER CHAPERONE PCU(A)C"/>
    <property type="match status" value="1"/>
</dbReference>
<feature type="chain" id="PRO_5043358380" evidence="1">
    <location>
        <begin position="22"/>
        <end position="162"/>
    </location>
</feature>
<dbReference type="RefSeq" id="WP_350448492.1">
    <property type="nucleotide sequence ID" value="NZ_CP158373.1"/>
</dbReference>
<sequence length="162" mass="17678">MTLFKAVLLSALMASPLMAGAHEYDVGDLHVDHPWARATPPVAPTAAAYFIIHNKGAAADRLLGAETAAAGRVELHEHVHQDGLMKMQHVQAVEVPAHGEARFEPMGYHVMLFDLKQPLAEGERFPMTLHFEKAGDLKVEIAVQKDAPQAHGEHEHGAEHSH</sequence>
<protein>
    <submittedName>
        <fullName evidence="2">Copper chaperone PCu(A)C</fullName>
    </submittedName>
</protein>
<dbReference type="InterPro" id="IPR036182">
    <property type="entry name" value="PCuAC_sf"/>
</dbReference>
<evidence type="ECO:0000256" key="1">
    <source>
        <dbReference type="SAM" id="SignalP"/>
    </source>
</evidence>
<dbReference type="SUPFAM" id="SSF110087">
    <property type="entry name" value="DR1885-like metal-binding protein"/>
    <property type="match status" value="1"/>
</dbReference>
<dbReference type="AlphaFoldDB" id="A0AAU7YCK0"/>
<dbReference type="Gene3D" id="2.60.40.1890">
    <property type="entry name" value="PCu(A)C copper chaperone"/>
    <property type="match status" value="1"/>
</dbReference>
<evidence type="ECO:0000313" key="2">
    <source>
        <dbReference type="EMBL" id="XBY66769.1"/>
    </source>
</evidence>
<feature type="signal peptide" evidence="1">
    <location>
        <begin position="1"/>
        <end position="21"/>
    </location>
</feature>
<accession>A0AAU7YCK0</accession>
<gene>
    <name evidence="2" type="ORF">ABS648_13680</name>
</gene>
<reference evidence="2" key="1">
    <citation type="submission" date="2023-08" db="EMBL/GenBank/DDBJ databases">
        <title>Increased levels of nutrients transform a symbiont into a lethal pathobiont.</title>
        <authorList>
            <person name="Lachnit T."/>
            <person name="Ulrich L."/>
            <person name="Willmer F.M."/>
            <person name="Hasenbein T."/>
            <person name="Steiner L.X."/>
            <person name="Wolters M."/>
            <person name="Herbst E.M."/>
            <person name="Deines P."/>
        </authorList>
    </citation>
    <scope>NUCLEOTIDE SEQUENCE</scope>
    <source>
        <strain evidence="2">T3</strain>
    </source>
</reference>
<organism evidence="2">
    <name type="scientific">Pseudomonas solani</name>
    <dbReference type="NCBI Taxonomy" id="2731552"/>
    <lineage>
        <taxon>Bacteria</taxon>
        <taxon>Pseudomonadati</taxon>
        <taxon>Pseudomonadota</taxon>
        <taxon>Gammaproteobacteria</taxon>
        <taxon>Pseudomonadales</taxon>
        <taxon>Pseudomonadaceae</taxon>
        <taxon>Pseudomonas</taxon>
    </lineage>
</organism>
<name>A0AAU7YCK0_9PSED</name>
<dbReference type="EMBL" id="CP158373">
    <property type="protein sequence ID" value="XBY66769.1"/>
    <property type="molecule type" value="Genomic_DNA"/>
</dbReference>
<proteinExistence type="predicted"/>
<keyword evidence="1" id="KW-0732">Signal</keyword>
<dbReference type="PANTHER" id="PTHR36302">
    <property type="entry name" value="BLR7088 PROTEIN"/>
    <property type="match status" value="1"/>
</dbReference>